<dbReference type="PANTHER" id="PTHR43895">
    <property type="entry name" value="CALCIUM/CALMODULIN-DEPENDENT PROTEIN KINASE KINASE-RELATED"/>
    <property type="match status" value="1"/>
</dbReference>
<dbReference type="PROSITE" id="PS50011">
    <property type="entry name" value="PROTEIN_KINASE_DOM"/>
    <property type="match status" value="1"/>
</dbReference>
<feature type="binding site" evidence="6">
    <location>
        <position position="55"/>
    </location>
    <ligand>
        <name>ATP</name>
        <dbReference type="ChEBI" id="CHEBI:30616"/>
    </ligand>
</feature>
<evidence type="ECO:0000256" key="4">
    <source>
        <dbReference type="ARBA" id="ARBA00022777"/>
    </source>
</evidence>
<feature type="domain" description="Protein kinase" evidence="9">
    <location>
        <begin position="26"/>
        <end position="288"/>
    </location>
</feature>
<dbReference type="Pfam" id="PF00069">
    <property type="entry name" value="Pkinase"/>
    <property type="match status" value="1"/>
</dbReference>
<dbReference type="PANTHER" id="PTHR43895:SF150">
    <property type="entry name" value="SERINE_THREONINE-PROTEIN KINASE STK11"/>
    <property type="match status" value="1"/>
</dbReference>
<evidence type="ECO:0000256" key="6">
    <source>
        <dbReference type="PROSITE-ProRule" id="PRU10141"/>
    </source>
</evidence>
<dbReference type="SMART" id="SM00220">
    <property type="entry name" value="S_TKc"/>
    <property type="match status" value="1"/>
</dbReference>
<evidence type="ECO:0000256" key="2">
    <source>
        <dbReference type="ARBA" id="ARBA00022679"/>
    </source>
</evidence>
<reference evidence="10" key="1">
    <citation type="submission" date="2021-01" db="EMBL/GenBank/DDBJ databases">
        <authorList>
            <person name="Corre E."/>
            <person name="Pelletier E."/>
            <person name="Niang G."/>
            <person name="Scheremetjew M."/>
            <person name="Finn R."/>
            <person name="Kale V."/>
            <person name="Holt S."/>
            <person name="Cochrane G."/>
            <person name="Meng A."/>
            <person name="Brown T."/>
            <person name="Cohen L."/>
        </authorList>
    </citation>
    <scope>NUCLEOTIDE SEQUENCE</scope>
    <source>
        <strain evidence="10">CCMP441</strain>
    </source>
</reference>
<evidence type="ECO:0000256" key="1">
    <source>
        <dbReference type="ARBA" id="ARBA00022527"/>
    </source>
</evidence>
<evidence type="ECO:0000256" key="3">
    <source>
        <dbReference type="ARBA" id="ARBA00022741"/>
    </source>
</evidence>
<keyword evidence="4" id="KW-0418">Kinase</keyword>
<keyword evidence="3 6" id="KW-0547">Nucleotide-binding</keyword>
<evidence type="ECO:0000259" key="9">
    <source>
        <dbReference type="PROSITE" id="PS50011"/>
    </source>
</evidence>
<keyword evidence="5 6" id="KW-0067">ATP-binding</keyword>
<sequence>MSVAIDSNEIDKRKDEETGVKTVNQFEIVKLLGKGAFGKVKLCKDTRDGKLYALKIMDKNVLKKKRQGMSNMLQSVQKEIAIMKKLNHKNIVIMHEVLDCPSNPKLYIRLEYVEGGQSMPTGNDVPPLDVDTARRYFHDLIAGIEYLHFNNVLHRDIKPENLLVTNEGLLKVADFGVSQVLETDDDLISKSAGTPAFMAPECCRPGQFHGKLADLWACGCTLYMFVHGSVPFVNPNVFELYEDIQHKTIVYDESKPDDLVDLLKLMLNKDVDERLKVDFARIKTHPWFVHGGGAAAEFASLGAKVSVSDGDLQDAITSSREIVLMVKISAIMKKRLASAREKIEKRNSMKQLSNNLEGVDLKGASPATSSVEGTTPSAAGASTQGEGAALDTLPSRVPDGFAEAPDSDNEDEDKAASMSPLPGGAPGAPGRGKSGRCTQQ</sequence>
<evidence type="ECO:0000256" key="8">
    <source>
        <dbReference type="SAM" id="MobiDB-lite"/>
    </source>
</evidence>
<dbReference type="AlphaFoldDB" id="A0A6U2AVL0"/>
<dbReference type="InterPro" id="IPR000719">
    <property type="entry name" value="Prot_kinase_dom"/>
</dbReference>
<dbReference type="PROSITE" id="PS00108">
    <property type="entry name" value="PROTEIN_KINASE_ST"/>
    <property type="match status" value="1"/>
</dbReference>
<evidence type="ECO:0000313" key="10">
    <source>
        <dbReference type="EMBL" id="CAD8752047.1"/>
    </source>
</evidence>
<dbReference type="InterPro" id="IPR011009">
    <property type="entry name" value="Kinase-like_dom_sf"/>
</dbReference>
<feature type="compositionally biased region" description="Polar residues" evidence="8">
    <location>
        <begin position="366"/>
        <end position="385"/>
    </location>
</feature>
<comment type="similarity">
    <text evidence="7">Belongs to the protein kinase superfamily.</text>
</comment>
<dbReference type="EMBL" id="HBFK01030524">
    <property type="protein sequence ID" value="CAD8752047.1"/>
    <property type="molecule type" value="Transcribed_RNA"/>
</dbReference>
<gene>
    <name evidence="10" type="ORF">HAND1043_LOCUS18553</name>
</gene>
<evidence type="ECO:0000256" key="7">
    <source>
        <dbReference type="RuleBase" id="RU000304"/>
    </source>
</evidence>
<name>A0A6U2AVL0_HEMAN</name>
<keyword evidence="1 7" id="KW-0723">Serine/threonine-protein kinase</keyword>
<dbReference type="FunFam" id="3.30.200.20:FF:000042">
    <property type="entry name" value="Aurora kinase A"/>
    <property type="match status" value="1"/>
</dbReference>
<organism evidence="10">
    <name type="scientific">Hemiselmis andersenii</name>
    <name type="common">Cryptophyte alga</name>
    <dbReference type="NCBI Taxonomy" id="464988"/>
    <lineage>
        <taxon>Eukaryota</taxon>
        <taxon>Cryptophyceae</taxon>
        <taxon>Cryptomonadales</taxon>
        <taxon>Hemiselmidaceae</taxon>
        <taxon>Hemiselmis</taxon>
    </lineage>
</organism>
<dbReference type="GO" id="GO:0004674">
    <property type="term" value="F:protein serine/threonine kinase activity"/>
    <property type="evidence" value="ECO:0007669"/>
    <property type="project" value="UniProtKB-KW"/>
</dbReference>
<dbReference type="Gene3D" id="1.10.510.10">
    <property type="entry name" value="Transferase(Phosphotransferase) domain 1"/>
    <property type="match status" value="1"/>
</dbReference>
<dbReference type="GO" id="GO:0007165">
    <property type="term" value="P:signal transduction"/>
    <property type="evidence" value="ECO:0007669"/>
    <property type="project" value="TreeGrafter"/>
</dbReference>
<dbReference type="SUPFAM" id="SSF56112">
    <property type="entry name" value="Protein kinase-like (PK-like)"/>
    <property type="match status" value="1"/>
</dbReference>
<accession>A0A6U2AVL0</accession>
<keyword evidence="2" id="KW-0808">Transferase</keyword>
<dbReference type="GO" id="GO:0005524">
    <property type="term" value="F:ATP binding"/>
    <property type="evidence" value="ECO:0007669"/>
    <property type="project" value="UniProtKB-UniRule"/>
</dbReference>
<dbReference type="InterPro" id="IPR008271">
    <property type="entry name" value="Ser/Thr_kinase_AS"/>
</dbReference>
<feature type="region of interest" description="Disordered" evidence="8">
    <location>
        <begin position="347"/>
        <end position="440"/>
    </location>
</feature>
<protein>
    <recommendedName>
        <fullName evidence="9">Protein kinase domain-containing protein</fullName>
    </recommendedName>
</protein>
<dbReference type="InterPro" id="IPR017441">
    <property type="entry name" value="Protein_kinase_ATP_BS"/>
</dbReference>
<proteinExistence type="inferred from homology"/>
<dbReference type="PROSITE" id="PS00107">
    <property type="entry name" value="PROTEIN_KINASE_ATP"/>
    <property type="match status" value="1"/>
</dbReference>
<evidence type="ECO:0000256" key="5">
    <source>
        <dbReference type="ARBA" id="ARBA00022840"/>
    </source>
</evidence>
<dbReference type="FunFam" id="1.10.510.10:FF:000571">
    <property type="entry name" value="Maternal embryonic leucine zipper kinase"/>
    <property type="match status" value="1"/>
</dbReference>
<dbReference type="CDD" id="cd14008">
    <property type="entry name" value="STKc_LKB1_CaMKK"/>
    <property type="match status" value="1"/>
</dbReference>